<dbReference type="EMBL" id="SRLO01000075">
    <property type="protein sequence ID" value="TNN78197.1"/>
    <property type="molecule type" value="Genomic_DNA"/>
</dbReference>
<proteinExistence type="predicted"/>
<accession>A0A4Z2IK81</accession>
<reference evidence="1 2" key="1">
    <citation type="submission" date="2019-03" db="EMBL/GenBank/DDBJ databases">
        <title>First draft genome of Liparis tanakae, snailfish: a comprehensive survey of snailfish specific genes.</title>
        <authorList>
            <person name="Kim W."/>
            <person name="Song I."/>
            <person name="Jeong J.-H."/>
            <person name="Kim D."/>
            <person name="Kim S."/>
            <person name="Ryu S."/>
            <person name="Song J.Y."/>
            <person name="Lee S.K."/>
        </authorList>
    </citation>
    <scope>NUCLEOTIDE SEQUENCE [LARGE SCALE GENOMIC DNA]</scope>
    <source>
        <tissue evidence="1">Muscle</tissue>
    </source>
</reference>
<evidence type="ECO:0000313" key="2">
    <source>
        <dbReference type="Proteomes" id="UP000314294"/>
    </source>
</evidence>
<protein>
    <submittedName>
        <fullName evidence="1">Uncharacterized protein</fullName>
    </submittedName>
</protein>
<organism evidence="1 2">
    <name type="scientific">Liparis tanakae</name>
    <name type="common">Tanaka's snailfish</name>
    <dbReference type="NCBI Taxonomy" id="230148"/>
    <lineage>
        <taxon>Eukaryota</taxon>
        <taxon>Metazoa</taxon>
        <taxon>Chordata</taxon>
        <taxon>Craniata</taxon>
        <taxon>Vertebrata</taxon>
        <taxon>Euteleostomi</taxon>
        <taxon>Actinopterygii</taxon>
        <taxon>Neopterygii</taxon>
        <taxon>Teleostei</taxon>
        <taxon>Neoteleostei</taxon>
        <taxon>Acanthomorphata</taxon>
        <taxon>Eupercaria</taxon>
        <taxon>Perciformes</taxon>
        <taxon>Cottioidei</taxon>
        <taxon>Cottales</taxon>
        <taxon>Liparidae</taxon>
        <taxon>Liparis</taxon>
    </lineage>
</organism>
<comment type="caution">
    <text evidence="1">The sequence shown here is derived from an EMBL/GenBank/DDBJ whole genome shotgun (WGS) entry which is preliminary data.</text>
</comment>
<gene>
    <name evidence="1" type="ORF">EYF80_011437</name>
</gene>
<evidence type="ECO:0000313" key="1">
    <source>
        <dbReference type="EMBL" id="TNN78197.1"/>
    </source>
</evidence>
<dbReference type="Proteomes" id="UP000314294">
    <property type="component" value="Unassembled WGS sequence"/>
</dbReference>
<name>A0A4Z2IK81_9TELE</name>
<sequence length="87" mass="9862">MAPGVEDEGAYLDVLHHVSQLHQELFGLGGSVRQASESLRQLALWREQREEGVRDGAMWPARPLTERKKRAELDCLEAFFRQSSGVK</sequence>
<dbReference type="AlphaFoldDB" id="A0A4Z2IK81"/>
<keyword evidence="2" id="KW-1185">Reference proteome</keyword>